<dbReference type="RefSeq" id="WP_380216083.1">
    <property type="nucleotide sequence ID" value="NZ_JBHTBN010000001.1"/>
</dbReference>
<evidence type="ECO:0000313" key="2">
    <source>
        <dbReference type="EMBL" id="MFC7356391.1"/>
    </source>
</evidence>
<keyword evidence="3" id="KW-1185">Reference proteome</keyword>
<feature type="transmembrane region" description="Helical" evidence="1">
    <location>
        <begin position="221"/>
        <end position="241"/>
    </location>
</feature>
<keyword evidence="1" id="KW-0472">Membrane</keyword>
<organism evidence="2 3">
    <name type="scientific">Jejudonia soesokkakensis</name>
    <dbReference type="NCBI Taxonomy" id="1323432"/>
    <lineage>
        <taxon>Bacteria</taxon>
        <taxon>Pseudomonadati</taxon>
        <taxon>Bacteroidota</taxon>
        <taxon>Flavobacteriia</taxon>
        <taxon>Flavobacteriales</taxon>
        <taxon>Flavobacteriaceae</taxon>
        <taxon>Jejudonia</taxon>
    </lineage>
</organism>
<dbReference type="Proteomes" id="UP001596415">
    <property type="component" value="Unassembled WGS sequence"/>
</dbReference>
<evidence type="ECO:0000313" key="3">
    <source>
        <dbReference type="Proteomes" id="UP001596415"/>
    </source>
</evidence>
<feature type="transmembrane region" description="Helical" evidence="1">
    <location>
        <begin position="15"/>
        <end position="34"/>
    </location>
</feature>
<name>A0ABW2MUD8_9FLAO</name>
<comment type="caution">
    <text evidence="2">The sequence shown here is derived from an EMBL/GenBank/DDBJ whole genome shotgun (WGS) entry which is preliminary data.</text>
</comment>
<dbReference type="EMBL" id="JBHTBN010000001">
    <property type="protein sequence ID" value="MFC7356391.1"/>
    <property type="molecule type" value="Genomic_DNA"/>
</dbReference>
<protein>
    <recommendedName>
        <fullName evidence="4">DUF304 domain-containing protein</fullName>
    </recommendedName>
</protein>
<feature type="transmembrane region" description="Helical" evidence="1">
    <location>
        <begin position="46"/>
        <end position="72"/>
    </location>
</feature>
<keyword evidence="1" id="KW-1133">Transmembrane helix</keyword>
<evidence type="ECO:0008006" key="4">
    <source>
        <dbReference type="Google" id="ProtNLM"/>
    </source>
</evidence>
<feature type="transmembrane region" description="Helical" evidence="1">
    <location>
        <begin position="192"/>
        <end position="215"/>
    </location>
</feature>
<evidence type="ECO:0000256" key="1">
    <source>
        <dbReference type="SAM" id="Phobius"/>
    </source>
</evidence>
<reference evidence="3" key="1">
    <citation type="journal article" date="2019" name="Int. J. Syst. Evol. Microbiol.">
        <title>The Global Catalogue of Microorganisms (GCM) 10K type strain sequencing project: providing services to taxonomists for standard genome sequencing and annotation.</title>
        <authorList>
            <consortium name="The Broad Institute Genomics Platform"/>
            <consortium name="The Broad Institute Genome Sequencing Center for Infectious Disease"/>
            <person name="Wu L."/>
            <person name="Ma J."/>
        </authorList>
    </citation>
    <scope>NUCLEOTIDE SEQUENCE [LARGE SCALE GENOMIC DNA]</scope>
    <source>
        <strain evidence="3">CGMCC 1.16306</strain>
    </source>
</reference>
<proteinExistence type="predicted"/>
<gene>
    <name evidence="2" type="ORF">ACFQO1_01720</name>
</gene>
<accession>A0ABW2MUD8</accession>
<keyword evidence="1" id="KW-0812">Transmembrane</keyword>
<sequence length="342" mass="39878">MLTNDEITIVNSKKAWYKILIAIVCYSIAGFVLWEGFDTLNTHTDVSVYEIVIGRTLMALIFIVPGTVFGMVREYHFDFKNRKYKTVKRIGVIGFGKWRSFRKLEYVSVHENVEGNFEVNLWYDSNKHFFINSFLNCDTAIQYSMQIAKQLKIEFHNGNTNQQFEIVDDIVRPILKEDRKIDAYFSQGNRPFWQTIVSGFCFTLSIVIAYLMFVGVNFHDIWISLPIETIGILTILISIGIKFSIINDYVFDLQNNQFKIIYNIGPIKWGSWKNLDTLDYISVFQKRESFYLINLWYNSNKHIVISGCGNYKDALVIGKKIATKLEIDLLDASDPYDKKWID</sequence>